<evidence type="ECO:0000259" key="7">
    <source>
        <dbReference type="PROSITE" id="PS50850"/>
    </source>
</evidence>
<keyword evidence="3 6" id="KW-0812">Transmembrane</keyword>
<dbReference type="CDD" id="cd17353">
    <property type="entry name" value="MFS_OFA_like"/>
    <property type="match status" value="1"/>
</dbReference>
<dbReference type="STRING" id="270498.CHK_0833"/>
<keyword evidence="9" id="KW-1185">Reference proteome</keyword>
<accession>A0A0M2NL30</accession>
<reference evidence="8 9" key="1">
    <citation type="submission" date="2015-04" db="EMBL/GenBank/DDBJ databases">
        <title>Draft genome sequence of bacteremic isolate Catabacter hongkongensis type strain HKU16T.</title>
        <authorList>
            <person name="Lau S.K."/>
            <person name="Teng J.L."/>
            <person name="Huang Y."/>
            <person name="Curreem S.O."/>
            <person name="Tsui S.K."/>
            <person name="Woo P.C."/>
        </authorList>
    </citation>
    <scope>NUCLEOTIDE SEQUENCE [LARGE SCALE GENOMIC DNA]</scope>
    <source>
        <strain evidence="8 9">HKU16</strain>
    </source>
</reference>
<comment type="subcellular location">
    <subcellularLocation>
        <location evidence="1">Cell membrane</location>
        <topology evidence="1">Multi-pass membrane protein</topology>
    </subcellularLocation>
</comment>
<keyword evidence="2" id="KW-0813">Transport</keyword>
<dbReference type="Gene3D" id="1.20.1250.20">
    <property type="entry name" value="MFS general substrate transporter like domains"/>
    <property type="match status" value="2"/>
</dbReference>
<keyword evidence="4 6" id="KW-1133">Transmembrane helix</keyword>
<feature type="transmembrane region" description="Helical" evidence="6">
    <location>
        <begin position="12"/>
        <end position="30"/>
    </location>
</feature>
<organism evidence="8 9">
    <name type="scientific">Christensenella hongkongensis</name>
    <dbReference type="NCBI Taxonomy" id="270498"/>
    <lineage>
        <taxon>Bacteria</taxon>
        <taxon>Bacillati</taxon>
        <taxon>Bacillota</taxon>
        <taxon>Clostridia</taxon>
        <taxon>Christensenellales</taxon>
        <taxon>Christensenellaceae</taxon>
        <taxon>Christensenella</taxon>
    </lineage>
</organism>
<dbReference type="InterPro" id="IPR050327">
    <property type="entry name" value="Proton-linked_MCT"/>
</dbReference>
<dbReference type="AlphaFoldDB" id="A0A0M2NL30"/>
<feature type="transmembrane region" description="Helical" evidence="6">
    <location>
        <begin position="45"/>
        <end position="62"/>
    </location>
</feature>
<feature type="transmembrane region" description="Helical" evidence="6">
    <location>
        <begin position="341"/>
        <end position="360"/>
    </location>
</feature>
<comment type="caution">
    <text evidence="8">The sequence shown here is derived from an EMBL/GenBank/DDBJ whole genome shotgun (WGS) entry which is preliminary data.</text>
</comment>
<dbReference type="GO" id="GO:0005886">
    <property type="term" value="C:plasma membrane"/>
    <property type="evidence" value="ECO:0007669"/>
    <property type="project" value="UniProtKB-SubCell"/>
</dbReference>
<evidence type="ECO:0000313" key="8">
    <source>
        <dbReference type="EMBL" id="KKI51666.1"/>
    </source>
</evidence>
<dbReference type="PROSITE" id="PS50850">
    <property type="entry name" value="MFS"/>
    <property type="match status" value="1"/>
</dbReference>
<keyword evidence="5 6" id="KW-0472">Membrane</keyword>
<dbReference type="SUPFAM" id="SSF103473">
    <property type="entry name" value="MFS general substrate transporter"/>
    <property type="match status" value="1"/>
</dbReference>
<evidence type="ECO:0000256" key="5">
    <source>
        <dbReference type="ARBA" id="ARBA00023136"/>
    </source>
</evidence>
<feature type="transmembrane region" description="Helical" evidence="6">
    <location>
        <begin position="99"/>
        <end position="121"/>
    </location>
</feature>
<dbReference type="Proteomes" id="UP000034076">
    <property type="component" value="Unassembled WGS sequence"/>
</dbReference>
<dbReference type="OrthoDB" id="9793415at2"/>
<evidence type="ECO:0000256" key="6">
    <source>
        <dbReference type="SAM" id="Phobius"/>
    </source>
</evidence>
<dbReference type="PANTHER" id="PTHR11360:SF304">
    <property type="entry name" value="MFS DOMAIN-CONTAINING PROTEIN"/>
    <property type="match status" value="1"/>
</dbReference>
<feature type="transmembrane region" description="Helical" evidence="6">
    <location>
        <begin position="220"/>
        <end position="241"/>
    </location>
</feature>
<evidence type="ECO:0000256" key="1">
    <source>
        <dbReference type="ARBA" id="ARBA00004651"/>
    </source>
</evidence>
<dbReference type="Pfam" id="PF07690">
    <property type="entry name" value="MFS_1"/>
    <property type="match status" value="1"/>
</dbReference>
<feature type="transmembrane region" description="Helical" evidence="6">
    <location>
        <begin position="372"/>
        <end position="392"/>
    </location>
</feature>
<evidence type="ECO:0000256" key="3">
    <source>
        <dbReference type="ARBA" id="ARBA00022692"/>
    </source>
</evidence>
<dbReference type="EMBL" id="LAYJ01000068">
    <property type="protein sequence ID" value="KKI51666.1"/>
    <property type="molecule type" value="Genomic_DNA"/>
</dbReference>
<dbReference type="InterPro" id="IPR020846">
    <property type="entry name" value="MFS_dom"/>
</dbReference>
<dbReference type="GO" id="GO:0022857">
    <property type="term" value="F:transmembrane transporter activity"/>
    <property type="evidence" value="ECO:0007669"/>
    <property type="project" value="InterPro"/>
</dbReference>
<proteinExistence type="predicted"/>
<name>A0A0M2NL30_9FIRM</name>
<gene>
    <name evidence="8" type="ORF">CHK_0833</name>
</gene>
<feature type="transmembrane region" description="Helical" evidence="6">
    <location>
        <begin position="253"/>
        <end position="273"/>
    </location>
</feature>
<dbReference type="RefSeq" id="WP_046442758.1">
    <property type="nucleotide sequence ID" value="NZ_LAYJ01000068.1"/>
</dbReference>
<feature type="transmembrane region" description="Helical" evidence="6">
    <location>
        <begin position="285"/>
        <end position="302"/>
    </location>
</feature>
<feature type="transmembrane region" description="Helical" evidence="6">
    <location>
        <begin position="166"/>
        <end position="185"/>
    </location>
</feature>
<feature type="domain" description="Major facilitator superfamily (MFS) profile" evidence="7">
    <location>
        <begin position="6"/>
        <end position="397"/>
    </location>
</feature>
<feature type="transmembrane region" description="Helical" evidence="6">
    <location>
        <begin position="308"/>
        <end position="329"/>
    </location>
</feature>
<protein>
    <submittedName>
        <fullName evidence="8">Oxalate/formate antiporter</fullName>
    </submittedName>
</protein>
<feature type="transmembrane region" description="Helical" evidence="6">
    <location>
        <begin position="133"/>
        <end position="154"/>
    </location>
</feature>
<feature type="transmembrane region" description="Helical" evidence="6">
    <location>
        <begin position="74"/>
        <end position="93"/>
    </location>
</feature>
<evidence type="ECO:0000313" key="9">
    <source>
        <dbReference type="Proteomes" id="UP000034076"/>
    </source>
</evidence>
<dbReference type="InterPro" id="IPR011701">
    <property type="entry name" value="MFS"/>
</dbReference>
<dbReference type="PANTHER" id="PTHR11360">
    <property type="entry name" value="MONOCARBOXYLATE TRANSPORTER"/>
    <property type="match status" value="1"/>
</dbReference>
<sequence>MEKRENKVMPLVSGAIIQLCIGIIYIWSIFQPAVMEYYSWSADNASVTFSIMLATFVLGIVVGGRLNDKKGPRLVVFLGGLMFCAGIFLSSLVPQDMPWLIYLFYGGMAGFGVGAAYTSTISCAQKWFMDKKGFATGVIVCTFGASTVVFTPIVNTLLKNVGVSQTFLTLSIIFLVIILIFGWFVKNPSQKYMDSFALQLPDLSTQKQFTPLEVLRAKPYYLILFGMILLTPAYFIINPLLKSLGELRNLTEAAALAGVMVTGIASAAGRLIAPWLSDRIGRRNVLFLLYIITLVCVLMLTFAQSYLFIVLIAFIAFAFGGSAGVFPAVTADYFGIKNNGVNYGLVMIGFAISGLLFPAIAKIVSVDGIPSAWTFIIPGAACVIGIIVTAALKKDHPEKAKA</sequence>
<evidence type="ECO:0000256" key="4">
    <source>
        <dbReference type="ARBA" id="ARBA00022989"/>
    </source>
</evidence>
<evidence type="ECO:0000256" key="2">
    <source>
        <dbReference type="ARBA" id="ARBA00022448"/>
    </source>
</evidence>
<dbReference type="InterPro" id="IPR036259">
    <property type="entry name" value="MFS_trans_sf"/>
</dbReference>